<gene>
    <name evidence="2" type="ORF">IP92_03316</name>
</gene>
<comment type="caution">
    <text evidence="2">The sequence shown here is derived from an EMBL/GenBank/DDBJ whole genome shotgun (WGS) entry which is preliminary data.</text>
</comment>
<feature type="compositionally biased region" description="Gly residues" evidence="1">
    <location>
        <begin position="43"/>
        <end position="55"/>
    </location>
</feature>
<evidence type="ECO:0000313" key="3">
    <source>
        <dbReference type="Proteomes" id="UP000315112"/>
    </source>
</evidence>
<sequence>MKKFWMYGLAVVLFSTVLSWSNMGGGSRGYSSGGRGSTWSSNTGGGSWSGGGGHK</sequence>
<dbReference type="RefSeq" id="WP_199271785.1">
    <property type="nucleotide sequence ID" value="NZ_CP046904.1"/>
</dbReference>
<dbReference type="EMBL" id="VLKW01000006">
    <property type="protein sequence ID" value="TWI45886.1"/>
    <property type="molecule type" value="Genomic_DNA"/>
</dbReference>
<dbReference type="AlphaFoldDB" id="A0A562PP98"/>
<dbReference type="Proteomes" id="UP000315112">
    <property type="component" value="Unassembled WGS sequence"/>
</dbReference>
<evidence type="ECO:0000256" key="1">
    <source>
        <dbReference type="SAM" id="MobiDB-lite"/>
    </source>
</evidence>
<feature type="compositionally biased region" description="Gly residues" evidence="1">
    <location>
        <begin position="25"/>
        <end position="36"/>
    </location>
</feature>
<feature type="region of interest" description="Disordered" evidence="1">
    <location>
        <begin position="25"/>
        <end position="55"/>
    </location>
</feature>
<organism evidence="2 3">
    <name type="scientific">Pseudoduganella flava</name>
    <dbReference type="NCBI Taxonomy" id="871742"/>
    <lineage>
        <taxon>Bacteria</taxon>
        <taxon>Pseudomonadati</taxon>
        <taxon>Pseudomonadota</taxon>
        <taxon>Betaproteobacteria</taxon>
        <taxon>Burkholderiales</taxon>
        <taxon>Oxalobacteraceae</taxon>
        <taxon>Telluria group</taxon>
        <taxon>Pseudoduganella</taxon>
    </lineage>
</organism>
<proteinExistence type="predicted"/>
<protein>
    <submittedName>
        <fullName evidence="2">Uncharacterized protein</fullName>
    </submittedName>
</protein>
<reference evidence="2 3" key="1">
    <citation type="journal article" date="2015" name="Stand. Genomic Sci.">
        <title>Genomic Encyclopedia of Bacterial and Archaeal Type Strains, Phase III: the genomes of soil and plant-associated and newly described type strains.</title>
        <authorList>
            <person name="Whitman W.B."/>
            <person name="Woyke T."/>
            <person name="Klenk H.P."/>
            <person name="Zhou Y."/>
            <person name="Lilburn T.G."/>
            <person name="Beck B.J."/>
            <person name="De Vos P."/>
            <person name="Vandamme P."/>
            <person name="Eisen J.A."/>
            <person name="Garrity G."/>
            <person name="Hugenholtz P."/>
            <person name="Kyrpides N.C."/>
        </authorList>
    </citation>
    <scope>NUCLEOTIDE SEQUENCE [LARGE SCALE GENOMIC DNA]</scope>
    <source>
        <strain evidence="2 3">CGMCC 1.10685</strain>
    </source>
</reference>
<evidence type="ECO:0000313" key="2">
    <source>
        <dbReference type="EMBL" id="TWI45886.1"/>
    </source>
</evidence>
<accession>A0A562PP98</accession>
<name>A0A562PP98_9BURK</name>